<comment type="caution">
    <text evidence="1">The sequence shown here is derived from an EMBL/GenBank/DDBJ whole genome shotgun (WGS) entry which is preliminary data.</text>
</comment>
<dbReference type="EMBL" id="VFLP01000001">
    <property type="protein sequence ID" value="TRX98934.1"/>
    <property type="molecule type" value="Genomic_DNA"/>
</dbReference>
<evidence type="ECO:0008006" key="3">
    <source>
        <dbReference type="Google" id="ProtNLM"/>
    </source>
</evidence>
<organism evidence="1 2">
    <name type="scientific">Xylaria flabelliformis</name>
    <dbReference type="NCBI Taxonomy" id="2512241"/>
    <lineage>
        <taxon>Eukaryota</taxon>
        <taxon>Fungi</taxon>
        <taxon>Dikarya</taxon>
        <taxon>Ascomycota</taxon>
        <taxon>Pezizomycotina</taxon>
        <taxon>Sordariomycetes</taxon>
        <taxon>Xylariomycetidae</taxon>
        <taxon>Xylariales</taxon>
        <taxon>Xylariaceae</taxon>
        <taxon>Xylaria</taxon>
    </lineage>
</organism>
<dbReference type="InterPro" id="IPR029063">
    <property type="entry name" value="SAM-dependent_MTases_sf"/>
</dbReference>
<gene>
    <name evidence="1" type="ORF">FHL15_000276</name>
</gene>
<sequence length="272" mass="31048">MTSSSSTSSDGYRLGRSYLSASRLASVISKRQDRMEATIHYVWPTWQPERRGLPNLYETSPEVNGLDIQLHGFDISNALFPNTSWLPKNIILSTSNLLEEPPKSLHGQFDAVHLRLVLTLIRSGSPKPIIQHVKMLLKPGGYLQWDEADPFNHYDVLIPISETDAPNMMAAFQNLKDLADWSWIAKLPQTLLEEGFHDAIQYSNEPRPEMFKSWTYLDLCTSEEISHHWYGEDDEHAKEWRGYIPKAYEEADASNGAVLRVRPTVTIARKPL</sequence>
<dbReference type="Proteomes" id="UP000319160">
    <property type="component" value="Unassembled WGS sequence"/>
</dbReference>
<name>A0A553IFG9_9PEZI</name>
<evidence type="ECO:0000313" key="1">
    <source>
        <dbReference type="EMBL" id="TRX98934.1"/>
    </source>
</evidence>
<dbReference type="OrthoDB" id="417697at2759"/>
<dbReference type="Gene3D" id="3.40.50.150">
    <property type="entry name" value="Vaccinia Virus protein VP39"/>
    <property type="match status" value="1"/>
</dbReference>
<keyword evidence="2" id="KW-1185">Reference proteome</keyword>
<accession>A0A553IFG9</accession>
<protein>
    <recommendedName>
        <fullName evidence="3">Methyltransferase type 11 domain-containing protein</fullName>
    </recommendedName>
</protein>
<reference evidence="2" key="1">
    <citation type="submission" date="2019-06" db="EMBL/GenBank/DDBJ databases">
        <title>Draft genome sequence of the griseofulvin-producing fungus Xylaria cubensis strain G536.</title>
        <authorList>
            <person name="Mead M.E."/>
            <person name="Raja H.A."/>
            <person name="Steenwyk J.L."/>
            <person name="Knowles S.L."/>
            <person name="Oberlies N.H."/>
            <person name="Rokas A."/>
        </authorList>
    </citation>
    <scope>NUCLEOTIDE SEQUENCE [LARGE SCALE GENOMIC DNA]</scope>
    <source>
        <strain evidence="2">G536</strain>
    </source>
</reference>
<proteinExistence type="predicted"/>
<evidence type="ECO:0000313" key="2">
    <source>
        <dbReference type="Proteomes" id="UP000319160"/>
    </source>
</evidence>
<dbReference type="AlphaFoldDB" id="A0A553IFG9"/>
<dbReference type="SUPFAM" id="SSF53335">
    <property type="entry name" value="S-adenosyl-L-methionine-dependent methyltransferases"/>
    <property type="match status" value="1"/>
</dbReference>
<dbReference type="STRING" id="2512241.A0A553IFG9"/>